<feature type="compositionally biased region" description="Polar residues" evidence="1">
    <location>
        <begin position="886"/>
        <end position="905"/>
    </location>
</feature>
<proteinExistence type="predicted"/>
<feature type="domain" description="YVC1 N-terminal linker helical" evidence="3">
    <location>
        <begin position="113"/>
        <end position="289"/>
    </location>
</feature>
<evidence type="ECO:0000259" key="3">
    <source>
        <dbReference type="Pfam" id="PF23190"/>
    </source>
</evidence>
<gene>
    <name evidence="5" type="ORF">LTR84_009871</name>
</gene>
<evidence type="ECO:0008006" key="7">
    <source>
        <dbReference type="Google" id="ProtNLM"/>
    </source>
</evidence>
<keyword evidence="2" id="KW-0812">Transmembrane</keyword>
<feature type="region of interest" description="Disordered" evidence="1">
    <location>
        <begin position="790"/>
        <end position="855"/>
    </location>
</feature>
<dbReference type="AlphaFoldDB" id="A0AAV9NJZ3"/>
<feature type="transmembrane region" description="Helical" evidence="2">
    <location>
        <begin position="549"/>
        <end position="570"/>
    </location>
</feature>
<feature type="transmembrane region" description="Helical" evidence="2">
    <location>
        <begin position="354"/>
        <end position="372"/>
    </location>
</feature>
<feature type="region of interest" description="Disordered" evidence="1">
    <location>
        <begin position="303"/>
        <end position="323"/>
    </location>
</feature>
<evidence type="ECO:0000256" key="2">
    <source>
        <dbReference type="SAM" id="Phobius"/>
    </source>
</evidence>
<keyword evidence="2" id="KW-1133">Transmembrane helix</keyword>
<keyword evidence="2" id="KW-0472">Membrane</keyword>
<keyword evidence="6" id="KW-1185">Reference proteome</keyword>
<dbReference type="Pfam" id="PF23317">
    <property type="entry name" value="YVC1_C"/>
    <property type="match status" value="1"/>
</dbReference>
<dbReference type="GeneID" id="89978029"/>
<feature type="transmembrane region" description="Helical" evidence="2">
    <location>
        <begin position="406"/>
        <end position="428"/>
    </location>
</feature>
<comment type="caution">
    <text evidence="5">The sequence shown here is derived from an EMBL/GenBank/DDBJ whole genome shotgun (WGS) entry which is preliminary data.</text>
</comment>
<evidence type="ECO:0000313" key="6">
    <source>
        <dbReference type="Proteomes" id="UP001358417"/>
    </source>
</evidence>
<feature type="region of interest" description="Disordered" evidence="1">
    <location>
        <begin position="1088"/>
        <end position="1177"/>
    </location>
</feature>
<dbReference type="InterPro" id="IPR056336">
    <property type="entry name" value="YVC1_C"/>
</dbReference>
<sequence>MLSSFLRPARSRQRRDRSPFSSSYAPTVRSPDVSRNNTQRVRRRSSGRDHDNVITEEEDEDVESDALENEDDDDEDEDEDEEHSDSDEDGPDDNTPLLPMFSPARLDSIPIFTLTHALRTLVTSKCDTVLTWEQLRSPQISQFLLKPIEQEIRNNHFNAATEYALMANCLQYTKEGAISSGNSGANKTRAMICELLCIKLLRDHSNRELIDALSYDFDPLQGQTSGPDIATNGGQRQVENHRRAAQRPARISCFEIAIRAQAKRFLAHPLVVKQLEAIWAGTIVFHSAADNMHRVVPFMRQQPPRSYGTTEDGAPARTIQSSGHPLRRAVTLYNPRDASLFKLSRLRVPRYRNILSTMSFAVLLILFVAVLVERSLEISTLEVVFWFWAAGYMLDEIVGFNEQGFGLYLASFWNTFDLGILLILLVHLALRIYGIVMPDVRKHTVANLAYDVLAADAILLFPRLFSVLDHYRYFSPLLIAFRYMAADLVAVSLLILISCSGFFVALTLSFGNDGVDTPSSVAYALLQMVMGFTPAAWDRWDSYNALGKFILTLFLFICHFLVVTILITVLTNSFMAVVRNAHDEHQFLFAVNTISHVKSDALFSYVAPTNILQWLLVPVRYFVPFRQYVKLNRTTIKVTHFPLLFVIYLYEKAVLQSTVFDSMDLVERRGRPKRSTTTKLTRLVRAPSIATFRQDMALEEVFRRPFDSTMRNNHHNRDQRKASNVVNTWMKDMGDDIASPPPEQDHQIVDRLEGKEVTPRRSSRIPHFSRLRDFSRRTMSVASDPEEFATNADFLSPRPMPVLDNTTPSALEDSMHHTDADGDDELHTHDEADEEDAATFAQPSPGDHATSNIQDNVRASQDYFTTRRSPTASRLAAQNASTIIENAKGEQSASDADTPSNPSSESRPRHTRNVSTATMIFKPADSGTDKSSSRGATAIQLSAPGSGARTPVSKPVSQTAGHRTPKRGGPGPSRMRPLLPTKDDPAFRSTPNLAGVMESRNKANQTKRRRSLEMDLVSDIGDNRAIGEGYVGALPASFASALAQGAAVARHAKEKEMKEEQEMFTKIMMARMNSLEEGFREVIHEMRENMRNDDNRSRSRGRAARPPAAPKEKRVKEKDRERPTTSGGSKEKTTDLRVEKKQPQQTSYAEVALATKAGEDDKAQQGPIEEEAAKNDP</sequence>
<feature type="region of interest" description="Disordered" evidence="1">
    <location>
        <begin position="886"/>
        <end position="992"/>
    </location>
</feature>
<dbReference type="EMBL" id="JAVRRD010000004">
    <property type="protein sequence ID" value="KAK5059988.1"/>
    <property type="molecule type" value="Genomic_DNA"/>
</dbReference>
<feature type="domain" description="Calcium channel YVC1-like C-terminal transmembrane" evidence="4">
    <location>
        <begin position="359"/>
        <end position="667"/>
    </location>
</feature>
<organism evidence="5 6">
    <name type="scientific">Exophiala bonariae</name>
    <dbReference type="NCBI Taxonomy" id="1690606"/>
    <lineage>
        <taxon>Eukaryota</taxon>
        <taxon>Fungi</taxon>
        <taxon>Dikarya</taxon>
        <taxon>Ascomycota</taxon>
        <taxon>Pezizomycotina</taxon>
        <taxon>Eurotiomycetes</taxon>
        <taxon>Chaetothyriomycetidae</taxon>
        <taxon>Chaetothyriales</taxon>
        <taxon>Herpotrichiellaceae</taxon>
        <taxon>Exophiala</taxon>
    </lineage>
</organism>
<feature type="region of interest" description="Disordered" evidence="1">
    <location>
        <begin position="1"/>
        <end position="101"/>
    </location>
</feature>
<dbReference type="RefSeq" id="XP_064709809.1">
    <property type="nucleotide sequence ID" value="XM_064853410.1"/>
</dbReference>
<feature type="compositionally biased region" description="Acidic residues" evidence="1">
    <location>
        <begin position="54"/>
        <end position="92"/>
    </location>
</feature>
<feature type="transmembrane region" description="Helical" evidence="2">
    <location>
        <begin position="520"/>
        <end position="537"/>
    </location>
</feature>
<dbReference type="InterPro" id="IPR052971">
    <property type="entry name" value="TRP_calcium_channel"/>
</dbReference>
<dbReference type="Pfam" id="PF23190">
    <property type="entry name" value="LHD_TRPY1"/>
    <property type="match status" value="1"/>
</dbReference>
<name>A0AAV9NJZ3_9EURO</name>
<protein>
    <recommendedName>
        <fullName evidence="7">Ion transport domain-containing protein</fullName>
    </recommendedName>
</protein>
<dbReference type="PANTHER" id="PTHR35859">
    <property type="entry name" value="NONSELECTIVE CATION CHANNEL PROTEIN"/>
    <property type="match status" value="1"/>
</dbReference>
<dbReference type="Proteomes" id="UP001358417">
    <property type="component" value="Unassembled WGS sequence"/>
</dbReference>
<dbReference type="PANTHER" id="PTHR35859:SF4">
    <property type="entry name" value="MEMBRANE CHANNEL PROTEIN, PUTATIVE (AFU_ORTHOLOGUE AFUA_6G11300)-RELATED"/>
    <property type="match status" value="1"/>
</dbReference>
<evidence type="ECO:0000256" key="1">
    <source>
        <dbReference type="SAM" id="MobiDB-lite"/>
    </source>
</evidence>
<accession>A0AAV9NJZ3</accession>
<feature type="transmembrane region" description="Helical" evidence="2">
    <location>
        <begin position="378"/>
        <end position="394"/>
    </location>
</feature>
<evidence type="ECO:0000313" key="5">
    <source>
        <dbReference type="EMBL" id="KAK5059988.1"/>
    </source>
</evidence>
<dbReference type="InterPro" id="IPR056337">
    <property type="entry name" value="LHD_YVC1"/>
</dbReference>
<evidence type="ECO:0000259" key="4">
    <source>
        <dbReference type="Pfam" id="PF23317"/>
    </source>
</evidence>
<reference evidence="5 6" key="1">
    <citation type="submission" date="2023-08" db="EMBL/GenBank/DDBJ databases">
        <title>Black Yeasts Isolated from many extreme environments.</title>
        <authorList>
            <person name="Coleine C."/>
            <person name="Stajich J.E."/>
            <person name="Selbmann L."/>
        </authorList>
    </citation>
    <scope>NUCLEOTIDE SEQUENCE [LARGE SCALE GENOMIC DNA]</scope>
    <source>
        <strain evidence="5 6">CCFEE 5792</strain>
    </source>
</reference>
<feature type="compositionally biased region" description="Basic and acidic residues" evidence="1">
    <location>
        <begin position="1088"/>
        <end position="1097"/>
    </location>
</feature>
<feature type="transmembrane region" description="Helical" evidence="2">
    <location>
        <begin position="488"/>
        <end position="508"/>
    </location>
</feature>
<feature type="compositionally biased region" description="Basic and acidic residues" evidence="1">
    <location>
        <begin position="1110"/>
        <end position="1142"/>
    </location>
</feature>
<feature type="compositionally biased region" description="Basic and acidic residues" evidence="1">
    <location>
        <begin position="813"/>
        <end position="830"/>
    </location>
</feature>